<proteinExistence type="predicted"/>
<evidence type="ECO:0000313" key="3">
    <source>
        <dbReference type="EMBL" id="OTA04065.1"/>
    </source>
</evidence>
<protein>
    <recommendedName>
        <fullName evidence="5">Adhesin domain-containing protein</fullName>
    </recommendedName>
</protein>
<sequence>MPAPYSDDLYSGDDNPWGEEQEHNDALSPTDGYFHASSSGLEEAATSSPSPPVRQQRQSASVPFVPNVMVEDPTLQEDRAAAKAREAEEERLINSPSAGQSSPLGNSQPHRQTVPFAQGQAGLYHPSHPPYSPHSSYQSRPHVATYPQHHSASASASSPSPPSSGHYHRRSIDEEISSFQPTGAAGPALNQYTIPRPPPSDAPPAYSPSASSPPLASGYQTFGPPQAATQSETMGVPEESQTLLPRQPESMGGAVNGSREPLWQRIKDRISSSITRKKVRTALGVLLIISIIVALFGSTISVHSGKKPGIIDKSPVKAPPSNNPPPNMSWPPRNSRDCLGEPFRSSKINEVISFGSNKKLSIIETMERDSGNRRGLQPRVYGEIILQPVDTSSTGNVELEIMTNDQNLHVGVDFDKREQRFKVIIPRLVEWSEPNWQPCVQIRITVFIPREAQLEAVLVDSLHLDVTVKDGIILSSATDAQIKTVVGDVNTGRLSGDVAPYTLASRSIVIETVSGDVEGWFPLYDLLKIHTVSGDIKTDITPKPSSDKKPEQAVLNIDSISGDIKVTEPVGYGSDNKRDDKFPPRDYVVGISSASGDIQAELAFTSTAKFETVSGDQKLRLLPVFGSGSLEPFLSTDTKSGQITLTVAEPLWKNFAASIGHYDPLAPPARDGDGKDHGEPWIIIHPDEQPRRLPSPPYMDLKPGMAVTGEDKRHGLVNLKSHHASVSGDFRLNYPSSWEGEFAMTTLSGSQDVRGDGLDYKRGKGIVKRIEGTKGDGKSSLTVDSMSGREVLVFGNV</sequence>
<feature type="region of interest" description="Disordered" evidence="1">
    <location>
        <begin position="307"/>
        <end position="333"/>
    </location>
</feature>
<feature type="region of interest" description="Disordered" evidence="1">
    <location>
        <begin position="1"/>
        <end position="260"/>
    </location>
</feature>
<gene>
    <name evidence="3" type="ORF">A9Z42_0046040</name>
</gene>
<organism evidence="3 4">
    <name type="scientific">Trichoderma parareesei</name>
    <name type="common">Filamentous fungus</name>
    <dbReference type="NCBI Taxonomy" id="858221"/>
    <lineage>
        <taxon>Eukaryota</taxon>
        <taxon>Fungi</taxon>
        <taxon>Dikarya</taxon>
        <taxon>Ascomycota</taxon>
        <taxon>Pezizomycotina</taxon>
        <taxon>Sordariomycetes</taxon>
        <taxon>Hypocreomycetidae</taxon>
        <taxon>Hypocreales</taxon>
        <taxon>Hypocreaceae</taxon>
        <taxon>Trichoderma</taxon>
    </lineage>
</organism>
<feature type="compositionally biased region" description="Polar residues" evidence="1">
    <location>
        <begin position="227"/>
        <end position="244"/>
    </location>
</feature>
<comment type="caution">
    <text evidence="3">The sequence shown here is derived from an EMBL/GenBank/DDBJ whole genome shotgun (WGS) entry which is preliminary data.</text>
</comment>
<keyword evidence="2" id="KW-1133">Transmembrane helix</keyword>
<dbReference type="EMBL" id="LFMI01000469">
    <property type="protein sequence ID" value="OTA04065.1"/>
    <property type="molecule type" value="Genomic_DNA"/>
</dbReference>
<evidence type="ECO:0008006" key="5">
    <source>
        <dbReference type="Google" id="ProtNLM"/>
    </source>
</evidence>
<accession>A0A2H2ZTR3</accession>
<feature type="compositionally biased region" description="Pro residues" evidence="1">
    <location>
        <begin position="195"/>
        <end position="206"/>
    </location>
</feature>
<feature type="compositionally biased region" description="Pro residues" evidence="1">
    <location>
        <begin position="317"/>
        <end position="329"/>
    </location>
</feature>
<reference evidence="3 4" key="1">
    <citation type="journal article" date="2015" name="Genome Announc.">
        <title>Genome sequence and annotation of Trichoderma parareesei, the ancestor of the cellulase producer Trichoderma reesei.</title>
        <authorList>
            <person name="Yang D."/>
            <person name="Pomraning K."/>
            <person name="Kopchinskiy A."/>
            <person name="Karimi Aghcheh R."/>
            <person name="Atanasova L."/>
            <person name="Chenthamara K."/>
            <person name="Baker S.E."/>
            <person name="Zhang R."/>
            <person name="Shen Q."/>
            <person name="Freitag M."/>
            <person name="Kubicek C.P."/>
            <person name="Druzhinina I.S."/>
        </authorList>
    </citation>
    <scope>NUCLEOTIDE SEQUENCE [LARGE SCALE GENOMIC DNA]</scope>
    <source>
        <strain evidence="3 4">CBS 125925</strain>
    </source>
</reference>
<dbReference type="OrthoDB" id="3539644at2759"/>
<feature type="compositionally biased region" description="Polar residues" evidence="1">
    <location>
        <begin position="36"/>
        <end position="61"/>
    </location>
</feature>
<keyword evidence="2" id="KW-0472">Membrane</keyword>
<keyword evidence="2" id="KW-0812">Transmembrane</keyword>
<name>A0A2H2ZTR3_TRIPA</name>
<feature type="transmembrane region" description="Helical" evidence="2">
    <location>
        <begin position="279"/>
        <end position="297"/>
    </location>
</feature>
<feature type="compositionally biased region" description="Polar residues" evidence="1">
    <location>
        <begin position="94"/>
        <end position="111"/>
    </location>
</feature>
<dbReference type="AlphaFoldDB" id="A0A2H2ZTR3"/>
<evidence type="ECO:0000256" key="1">
    <source>
        <dbReference type="SAM" id="MobiDB-lite"/>
    </source>
</evidence>
<keyword evidence="4" id="KW-1185">Reference proteome</keyword>
<feature type="compositionally biased region" description="Low complexity" evidence="1">
    <location>
        <begin position="207"/>
        <end position="217"/>
    </location>
</feature>
<dbReference type="Proteomes" id="UP000219286">
    <property type="component" value="Unassembled WGS sequence"/>
</dbReference>
<evidence type="ECO:0000313" key="4">
    <source>
        <dbReference type="Proteomes" id="UP000219286"/>
    </source>
</evidence>
<feature type="compositionally biased region" description="Basic and acidic residues" evidence="1">
    <location>
        <begin position="76"/>
        <end position="92"/>
    </location>
</feature>
<evidence type="ECO:0000256" key="2">
    <source>
        <dbReference type="SAM" id="Phobius"/>
    </source>
</evidence>